<dbReference type="RefSeq" id="WP_350347566.1">
    <property type="nucleotide sequence ID" value="NZ_CP158374.1"/>
</dbReference>
<protein>
    <submittedName>
        <fullName evidence="5">LacI family DNA-binding transcriptional regulator</fullName>
    </submittedName>
</protein>
<keyword evidence="3" id="KW-0804">Transcription</keyword>
<dbReference type="SUPFAM" id="SSF47413">
    <property type="entry name" value="lambda repressor-like DNA-binding domains"/>
    <property type="match status" value="1"/>
</dbReference>
<evidence type="ECO:0000259" key="4">
    <source>
        <dbReference type="PROSITE" id="PS50932"/>
    </source>
</evidence>
<dbReference type="InterPro" id="IPR000843">
    <property type="entry name" value="HTH_LacI"/>
</dbReference>
<dbReference type="Pfam" id="PF13377">
    <property type="entry name" value="Peripla_BP_3"/>
    <property type="match status" value="1"/>
</dbReference>
<dbReference type="Pfam" id="PF00356">
    <property type="entry name" value="LacI"/>
    <property type="match status" value="1"/>
</dbReference>
<dbReference type="SMART" id="SM00354">
    <property type="entry name" value="HTH_LACI"/>
    <property type="match status" value="1"/>
</dbReference>
<name>A0AAU7W5F7_9MICO</name>
<proteinExistence type="predicted"/>
<reference evidence="5" key="1">
    <citation type="submission" date="2024-05" db="EMBL/GenBank/DDBJ databases">
        <authorList>
            <person name="Yu L."/>
        </authorList>
    </citation>
    <scope>NUCLEOTIDE SEQUENCE</scope>
    <source>
        <strain evidence="5">G08B096</strain>
    </source>
</reference>
<dbReference type="SUPFAM" id="SSF53822">
    <property type="entry name" value="Periplasmic binding protein-like I"/>
    <property type="match status" value="1"/>
</dbReference>
<dbReference type="InterPro" id="IPR010982">
    <property type="entry name" value="Lambda_DNA-bd_dom_sf"/>
</dbReference>
<accession>A0AAU7W5F7</accession>
<sequence length="339" mass="35072">MGRSDDIGFAAVARLAGVSPGTVSNTLNRPEKVAAATRERVLAAIEALEFVPNRAASALRLGSSKLIGLVVPETTNPFYAAIASAVSEEAARLGYLMALCVSHDDPDLELASFNALAEQRAAGVLVVPLSADRDRLRRLRMVGARLVLVDRTADPEEGCSVAVDDVRGGRLAVEHLVDSGCSSIVVVNGDLDIPQCADRSAGAHAAAAAAGVQLREVVVERMTVEAGAQAGAALASDPPMGVFCANDQLAVGVITALTDAGVRVPEDVAVVGYGDLEIADIGRVPLTTVEQPKARVGRAAVDALAAELSTDAEQHEHVAAVFAPRLVVRRSAPGRRLSS</sequence>
<dbReference type="PANTHER" id="PTHR30146">
    <property type="entry name" value="LACI-RELATED TRANSCRIPTIONAL REPRESSOR"/>
    <property type="match status" value="1"/>
</dbReference>
<dbReference type="GO" id="GO:0000976">
    <property type="term" value="F:transcription cis-regulatory region binding"/>
    <property type="evidence" value="ECO:0007669"/>
    <property type="project" value="TreeGrafter"/>
</dbReference>
<keyword evidence="2 5" id="KW-0238">DNA-binding</keyword>
<evidence type="ECO:0000313" key="5">
    <source>
        <dbReference type="EMBL" id="XBX81544.1"/>
    </source>
</evidence>
<keyword evidence="1" id="KW-0805">Transcription regulation</keyword>
<evidence type="ECO:0000256" key="2">
    <source>
        <dbReference type="ARBA" id="ARBA00023125"/>
    </source>
</evidence>
<dbReference type="GO" id="GO:0003700">
    <property type="term" value="F:DNA-binding transcription factor activity"/>
    <property type="evidence" value="ECO:0007669"/>
    <property type="project" value="TreeGrafter"/>
</dbReference>
<dbReference type="PANTHER" id="PTHR30146:SF109">
    <property type="entry name" value="HTH-TYPE TRANSCRIPTIONAL REGULATOR GALS"/>
    <property type="match status" value="1"/>
</dbReference>
<dbReference type="InterPro" id="IPR046335">
    <property type="entry name" value="LacI/GalR-like_sensor"/>
</dbReference>
<evidence type="ECO:0000256" key="1">
    <source>
        <dbReference type="ARBA" id="ARBA00023015"/>
    </source>
</evidence>
<dbReference type="Gene3D" id="1.10.260.40">
    <property type="entry name" value="lambda repressor-like DNA-binding domains"/>
    <property type="match status" value="1"/>
</dbReference>
<dbReference type="Gene3D" id="3.40.50.2300">
    <property type="match status" value="2"/>
</dbReference>
<dbReference type="CDD" id="cd01392">
    <property type="entry name" value="HTH_LacI"/>
    <property type="match status" value="1"/>
</dbReference>
<evidence type="ECO:0000256" key="3">
    <source>
        <dbReference type="ARBA" id="ARBA00023163"/>
    </source>
</evidence>
<dbReference type="PROSITE" id="PS50932">
    <property type="entry name" value="HTH_LACI_2"/>
    <property type="match status" value="1"/>
</dbReference>
<dbReference type="AlphaFoldDB" id="A0AAU7W5F7"/>
<organism evidence="5">
    <name type="scientific">Agromyces sp. G08B096</name>
    <dbReference type="NCBI Taxonomy" id="3156399"/>
    <lineage>
        <taxon>Bacteria</taxon>
        <taxon>Bacillati</taxon>
        <taxon>Actinomycetota</taxon>
        <taxon>Actinomycetes</taxon>
        <taxon>Micrococcales</taxon>
        <taxon>Microbacteriaceae</taxon>
        <taxon>Agromyces</taxon>
    </lineage>
</organism>
<dbReference type="InterPro" id="IPR028082">
    <property type="entry name" value="Peripla_BP_I"/>
</dbReference>
<feature type="domain" description="HTH lacI-type" evidence="4">
    <location>
        <begin position="12"/>
        <end position="61"/>
    </location>
</feature>
<dbReference type="EMBL" id="CP158374">
    <property type="protein sequence ID" value="XBX81544.1"/>
    <property type="molecule type" value="Genomic_DNA"/>
</dbReference>
<gene>
    <name evidence="5" type="ORF">ABIQ69_13120</name>
</gene>